<protein>
    <submittedName>
        <fullName evidence="2">Sulfatase</fullName>
    </submittedName>
</protein>
<name>A0ABM7RIV8_9BACT</name>
<proteinExistence type="predicted"/>
<dbReference type="PANTHER" id="PTHR43737:SF1">
    <property type="entry name" value="DUF1501 DOMAIN-CONTAINING PROTEIN"/>
    <property type="match status" value="1"/>
</dbReference>
<dbReference type="Proteomes" id="UP001374893">
    <property type="component" value="Chromosome"/>
</dbReference>
<gene>
    <name evidence="2" type="ORF">HAHE_36250</name>
</gene>
<dbReference type="InterPro" id="IPR010869">
    <property type="entry name" value="DUF1501"/>
</dbReference>
<evidence type="ECO:0000256" key="1">
    <source>
        <dbReference type="SAM" id="Phobius"/>
    </source>
</evidence>
<dbReference type="InterPro" id="IPR017850">
    <property type="entry name" value="Alkaline_phosphatase_core_sf"/>
</dbReference>
<dbReference type="Gene3D" id="3.40.720.10">
    <property type="entry name" value="Alkaline Phosphatase, subunit A"/>
    <property type="match status" value="1"/>
</dbReference>
<sequence length="440" mass="48039">MKPSCPGNPLERYSSRREFFYVGLLGGLGMTLPGFLKQQARGAQKFYETVEGPAKGIIHIFLPGGMAHQESFDPKPFAPAEYRGPFGAIDTSLPGIQFGQKIPRLAKLADKMTVIRSMSHGEAAHERGTHNMFTGYRPSPALEYPSIGSVISHELGSKNNLPPYVCVPNVPNEFANSGYLSSAYGPFALGSDPAQKNFQVRDLNLPGDVSEERFARRKSLLETVDSHFRELEKSDALDSMDAFYQHAYKLISSEKAREAFNLEAEDAKMKERYGNTQAGQRMLLARRLIEAGTRFVSLTAGGWDHHNNIKNGIEQNLPPVDQAVSALITDLDERGMLDETLVVVTSEFGRTPKINPTGGRDHWPRVFSVMLAGGGVKRGYVHGSSDALGGEVDTDGVTVADLATTLYKQIGITADKELMAPGNRPIEIVDGGKVLESILA</sequence>
<keyword evidence="1" id="KW-0472">Membrane</keyword>
<dbReference type="SUPFAM" id="SSF53649">
    <property type="entry name" value="Alkaline phosphatase-like"/>
    <property type="match status" value="1"/>
</dbReference>
<keyword evidence="3" id="KW-1185">Reference proteome</keyword>
<feature type="transmembrane region" description="Helical" evidence="1">
    <location>
        <begin position="19"/>
        <end position="36"/>
    </location>
</feature>
<evidence type="ECO:0000313" key="3">
    <source>
        <dbReference type="Proteomes" id="UP001374893"/>
    </source>
</evidence>
<organism evidence="2 3">
    <name type="scientific">Haloferula helveola</name>
    <dbReference type="NCBI Taxonomy" id="490095"/>
    <lineage>
        <taxon>Bacteria</taxon>
        <taxon>Pseudomonadati</taxon>
        <taxon>Verrucomicrobiota</taxon>
        <taxon>Verrucomicrobiia</taxon>
        <taxon>Verrucomicrobiales</taxon>
        <taxon>Verrucomicrobiaceae</taxon>
        <taxon>Haloferula</taxon>
    </lineage>
</organism>
<accession>A0ABM7RIV8</accession>
<dbReference type="RefSeq" id="WP_338686431.1">
    <property type="nucleotide sequence ID" value="NZ_AP024702.1"/>
</dbReference>
<keyword evidence="1" id="KW-0812">Transmembrane</keyword>
<reference evidence="2 3" key="1">
    <citation type="submission" date="2021-06" db="EMBL/GenBank/DDBJ databases">
        <title>Complete genome of Haloferula helveola possessing various polysaccharide degrading enzymes.</title>
        <authorList>
            <person name="Takami H."/>
            <person name="Huang C."/>
            <person name="Hamasaki K."/>
        </authorList>
    </citation>
    <scope>NUCLEOTIDE SEQUENCE [LARGE SCALE GENOMIC DNA]</scope>
    <source>
        <strain evidence="2 3">CN-1</strain>
    </source>
</reference>
<dbReference type="EMBL" id="AP024702">
    <property type="protein sequence ID" value="BCX49717.1"/>
    <property type="molecule type" value="Genomic_DNA"/>
</dbReference>
<dbReference type="Pfam" id="PF07394">
    <property type="entry name" value="DUF1501"/>
    <property type="match status" value="1"/>
</dbReference>
<dbReference type="PANTHER" id="PTHR43737">
    <property type="entry name" value="BLL7424 PROTEIN"/>
    <property type="match status" value="1"/>
</dbReference>
<evidence type="ECO:0000313" key="2">
    <source>
        <dbReference type="EMBL" id="BCX49717.1"/>
    </source>
</evidence>
<keyword evidence="1" id="KW-1133">Transmembrane helix</keyword>